<proteinExistence type="predicted"/>
<sequence length="157" mass="17675">MDKVLAYVEGTLLDEYLELLASRWSALLPRLTKRTQRLQALPELTTANELQSAVEDDFQLASKLLHAEHGIYQEGVALLDGLSQSSPLLRHTWRLLAKDFLAELAAKEMMLAHWKSSVATITSDTLRVYNHALLAHARVTKARVHHLIALIREEESG</sequence>
<organism evidence="1 2">
    <name type="scientific">Leishmania tarentolae</name>
    <name type="common">Sauroleishmania tarentolae</name>
    <dbReference type="NCBI Taxonomy" id="5689"/>
    <lineage>
        <taxon>Eukaryota</taxon>
        <taxon>Discoba</taxon>
        <taxon>Euglenozoa</taxon>
        <taxon>Kinetoplastea</taxon>
        <taxon>Metakinetoplastina</taxon>
        <taxon>Trypanosomatida</taxon>
        <taxon>Trypanosomatidae</taxon>
        <taxon>Leishmaniinae</taxon>
        <taxon>Leishmania</taxon>
        <taxon>lizard Leishmania</taxon>
    </lineage>
</organism>
<evidence type="ECO:0000313" key="2">
    <source>
        <dbReference type="Proteomes" id="UP000419144"/>
    </source>
</evidence>
<protein>
    <submittedName>
        <fullName evidence="1">Uncharacterized protein</fullName>
    </submittedName>
</protein>
<accession>A0A640KMR6</accession>
<dbReference type="VEuPathDB" id="TriTrypDB:LtaPh_3101900"/>
<reference evidence="1" key="1">
    <citation type="submission" date="2019-11" db="EMBL/GenBank/DDBJ databases">
        <title>Leishmania tarentolae CDS.</title>
        <authorList>
            <person name="Goto Y."/>
            <person name="Yamagishi J."/>
        </authorList>
    </citation>
    <scope>NUCLEOTIDE SEQUENCE [LARGE SCALE GENOMIC DNA]</scope>
    <source>
        <strain evidence="1">Parrot Tar II</strain>
    </source>
</reference>
<dbReference type="EMBL" id="BLBS01000044">
    <property type="protein sequence ID" value="GET91006.1"/>
    <property type="molecule type" value="Genomic_DNA"/>
</dbReference>
<evidence type="ECO:0000313" key="1">
    <source>
        <dbReference type="EMBL" id="GET91006.1"/>
    </source>
</evidence>
<name>A0A640KMR6_LEITA</name>
<keyword evidence="2" id="KW-1185">Reference proteome</keyword>
<dbReference type="Proteomes" id="UP000419144">
    <property type="component" value="Unassembled WGS sequence"/>
</dbReference>
<dbReference type="AlphaFoldDB" id="A0A640KMR6"/>
<comment type="caution">
    <text evidence="1">The sequence shown here is derived from an EMBL/GenBank/DDBJ whole genome shotgun (WGS) entry which is preliminary data.</text>
</comment>
<gene>
    <name evidence="1" type="ORF">LtaPh_3101900</name>
</gene>
<dbReference type="OrthoDB" id="271240at2759"/>